<comment type="caution">
    <text evidence="1">The sequence shown here is derived from an EMBL/GenBank/DDBJ whole genome shotgun (WGS) entry which is preliminary data.</text>
</comment>
<dbReference type="OrthoDB" id="3855669at2"/>
<accession>A0A3B0BDR8</accession>
<name>A0A3B0BDR8_9ACTN</name>
<protein>
    <submittedName>
        <fullName evidence="1">Uncharacterized protein</fullName>
    </submittedName>
</protein>
<gene>
    <name evidence="1" type="ORF">D7231_18635</name>
</gene>
<evidence type="ECO:0000313" key="1">
    <source>
        <dbReference type="EMBL" id="RKN70910.1"/>
    </source>
</evidence>
<evidence type="ECO:0000313" key="2">
    <source>
        <dbReference type="Proteomes" id="UP000270343"/>
    </source>
</evidence>
<keyword evidence="2" id="KW-1185">Reference proteome</keyword>
<dbReference type="AlphaFoldDB" id="A0A3B0BDR8"/>
<reference evidence="1 2" key="1">
    <citation type="journal article" date="2015" name="Antonie Van Leeuwenhoek">
        <title>Streptomyces klenkii sp. nov., isolated from deep marine sediment.</title>
        <authorList>
            <person name="Veyisoglu A."/>
            <person name="Sahin N."/>
        </authorList>
    </citation>
    <scope>NUCLEOTIDE SEQUENCE [LARGE SCALE GENOMIC DNA]</scope>
    <source>
        <strain evidence="1 2">KCTC 29202</strain>
    </source>
</reference>
<sequence length="72" mass="8040">MNKEIPPLGAYVIDTRIDEVGQVTAHAVDLVRLRPPNGGAAWDCPVEATEVTSLRVYLRARVIEANRMRRLV</sequence>
<dbReference type="Proteomes" id="UP000270343">
    <property type="component" value="Unassembled WGS sequence"/>
</dbReference>
<dbReference type="RefSeq" id="WP_120756591.1">
    <property type="nucleotide sequence ID" value="NZ_RBAM01000007.1"/>
</dbReference>
<proteinExistence type="predicted"/>
<organism evidence="1 2">
    <name type="scientific">Streptomyces klenkii</name>
    <dbReference type="NCBI Taxonomy" id="1420899"/>
    <lineage>
        <taxon>Bacteria</taxon>
        <taxon>Bacillati</taxon>
        <taxon>Actinomycetota</taxon>
        <taxon>Actinomycetes</taxon>
        <taxon>Kitasatosporales</taxon>
        <taxon>Streptomycetaceae</taxon>
        <taxon>Streptomyces</taxon>
    </lineage>
</organism>
<dbReference type="EMBL" id="RBAM01000007">
    <property type="protein sequence ID" value="RKN70910.1"/>
    <property type="molecule type" value="Genomic_DNA"/>
</dbReference>